<proteinExistence type="predicted"/>
<reference evidence="1 2" key="1">
    <citation type="submission" date="2010-12" db="EMBL/GenBank/DDBJ databases">
        <authorList>
            <person name="Muzny D."/>
            <person name="Qin X."/>
            <person name="Deng J."/>
            <person name="Jiang H."/>
            <person name="Liu Y."/>
            <person name="Qu J."/>
            <person name="Song X.-Z."/>
            <person name="Zhang L."/>
            <person name="Thornton R."/>
            <person name="Coyle M."/>
            <person name="Francisco L."/>
            <person name="Jackson L."/>
            <person name="Javaid M."/>
            <person name="Korchina V."/>
            <person name="Kovar C."/>
            <person name="Mata R."/>
            <person name="Mathew T."/>
            <person name="Ngo R."/>
            <person name="Nguyen L."/>
            <person name="Nguyen N."/>
            <person name="Okwuonu G."/>
            <person name="Ongeri F."/>
            <person name="Pham C."/>
            <person name="Simmons D."/>
            <person name="Wilczek-Boney K."/>
            <person name="Hale W."/>
            <person name="Jakkamsetti A."/>
            <person name="Pham P."/>
            <person name="Ruth R."/>
            <person name="San Lucas F."/>
            <person name="Warren J."/>
            <person name="Zhang J."/>
            <person name="Zhao Z."/>
            <person name="Zhou C."/>
            <person name="Zhu D."/>
            <person name="Lee S."/>
            <person name="Bess C."/>
            <person name="Blankenburg K."/>
            <person name="Forbes L."/>
            <person name="Fu Q."/>
            <person name="Gubbala S."/>
            <person name="Hirani K."/>
            <person name="Jayaseelan J.C."/>
            <person name="Lara F."/>
            <person name="Munidasa M."/>
            <person name="Palculict T."/>
            <person name="Patil S."/>
            <person name="Pu L.-L."/>
            <person name="Saada N."/>
            <person name="Tang L."/>
            <person name="Weissenberger G."/>
            <person name="Zhu Y."/>
            <person name="Hemphill L."/>
            <person name="Shang Y."/>
            <person name="Youmans B."/>
            <person name="Ayvaz T."/>
            <person name="Ross M."/>
            <person name="Santibanez J."/>
            <person name="Aqrawi P."/>
            <person name="Gross S."/>
            <person name="Joshi V."/>
            <person name="Fowler G."/>
            <person name="Nazareth L."/>
            <person name="Reid J."/>
            <person name="Worley K."/>
            <person name="Petrosino J."/>
            <person name="Highlander S."/>
            <person name="Gibbs R."/>
        </authorList>
    </citation>
    <scope>NUCLEOTIDE SEQUENCE [LARGE SCALE GENOMIC DNA]</scope>
    <source>
        <strain evidence="1 2">DSM 15606</strain>
    </source>
</reference>
<gene>
    <name evidence="1" type="ORF">HMPREF9420_0418</name>
</gene>
<dbReference type="EMBL" id="AEQO01000042">
    <property type="protein sequence ID" value="EFV05441.1"/>
    <property type="molecule type" value="Genomic_DNA"/>
</dbReference>
<name>E6MLQ1_9BACT</name>
<dbReference type="STRING" id="888832.HMPREF9420_0418"/>
<dbReference type="Proteomes" id="UP000003874">
    <property type="component" value="Unassembled WGS sequence"/>
</dbReference>
<accession>E6MLQ1</accession>
<protein>
    <submittedName>
        <fullName evidence="1">Uncharacterized protein</fullName>
    </submittedName>
</protein>
<comment type="caution">
    <text evidence="1">The sequence shown here is derived from an EMBL/GenBank/DDBJ whole genome shotgun (WGS) entry which is preliminary data.</text>
</comment>
<organism evidence="1 2">
    <name type="scientific">Segatella salivae DSM 15606</name>
    <dbReference type="NCBI Taxonomy" id="888832"/>
    <lineage>
        <taxon>Bacteria</taxon>
        <taxon>Pseudomonadati</taxon>
        <taxon>Bacteroidota</taxon>
        <taxon>Bacteroidia</taxon>
        <taxon>Bacteroidales</taxon>
        <taxon>Prevotellaceae</taxon>
        <taxon>Segatella</taxon>
    </lineage>
</organism>
<dbReference type="AlphaFoldDB" id="E6MLQ1"/>
<dbReference type="HOGENOM" id="CLU_3274689_0_0_10"/>
<sequence>MNKEEKSSSALDGLSPLLFCLSAPRSSMKNFFLAFLQCAEA</sequence>
<evidence type="ECO:0000313" key="2">
    <source>
        <dbReference type="Proteomes" id="UP000003874"/>
    </source>
</evidence>
<keyword evidence="2" id="KW-1185">Reference proteome</keyword>
<evidence type="ECO:0000313" key="1">
    <source>
        <dbReference type="EMBL" id="EFV05441.1"/>
    </source>
</evidence>